<accession>U7UMK7</accession>
<dbReference type="PATRIC" id="fig|1111454.3.peg.1152"/>
<keyword evidence="2" id="KW-1185">Reference proteome</keyword>
<dbReference type="AlphaFoldDB" id="U7UMK7"/>
<gene>
    <name evidence="1" type="ORF">HMPREF1250_0352</name>
</gene>
<evidence type="ECO:0000313" key="2">
    <source>
        <dbReference type="Proteomes" id="UP000017090"/>
    </source>
</evidence>
<dbReference type="EMBL" id="AWXA01000032">
    <property type="protein sequence ID" value="ERT59688.1"/>
    <property type="molecule type" value="Genomic_DNA"/>
</dbReference>
<comment type="caution">
    <text evidence="1">The sequence shown here is derived from an EMBL/GenBank/DDBJ whole genome shotgun (WGS) entry which is preliminary data.</text>
</comment>
<evidence type="ECO:0000313" key="1">
    <source>
        <dbReference type="EMBL" id="ERT59688.1"/>
    </source>
</evidence>
<sequence>MSIGIRGVFYINISILRNAWTGRHSRARLIEERIRYAGNRVIMNMMGMQFFLEIN</sequence>
<dbReference type="STRING" id="1111454.HMPREF1250_0352"/>
<organism evidence="1 2">
    <name type="scientific">Megasphaera vaginalis</name>
    <name type="common">ex Srinivasan et al. 2021</name>
    <dbReference type="NCBI Taxonomy" id="1111454"/>
    <lineage>
        <taxon>Bacteria</taxon>
        <taxon>Bacillati</taxon>
        <taxon>Bacillota</taxon>
        <taxon>Negativicutes</taxon>
        <taxon>Veillonellales</taxon>
        <taxon>Veillonellaceae</taxon>
        <taxon>Megasphaera</taxon>
    </lineage>
</organism>
<name>U7UMK7_9FIRM</name>
<proteinExistence type="predicted"/>
<dbReference type="Proteomes" id="UP000017090">
    <property type="component" value="Unassembled WGS sequence"/>
</dbReference>
<reference evidence="1 2" key="1">
    <citation type="submission" date="2013-09" db="EMBL/GenBank/DDBJ databases">
        <authorList>
            <person name="Durkin A.S."/>
            <person name="Haft D.R."/>
            <person name="McCorrison J."/>
            <person name="Torralba M."/>
            <person name="Gillis M."/>
            <person name="Haft D.H."/>
            <person name="Methe B."/>
            <person name="Sutton G."/>
            <person name="Nelson K.E."/>
        </authorList>
    </citation>
    <scope>NUCLEOTIDE SEQUENCE [LARGE SCALE GENOMIC DNA]</scope>
    <source>
        <strain evidence="1 2">BV3C16-1</strain>
    </source>
</reference>
<protein>
    <submittedName>
        <fullName evidence="1">Uncharacterized protein</fullName>
    </submittedName>
</protein>